<evidence type="ECO:0000259" key="15">
    <source>
        <dbReference type="Pfam" id="PF13145"/>
    </source>
</evidence>
<dbReference type="SUPFAM" id="SSF109998">
    <property type="entry name" value="Triger factor/SurA peptide-binding domain-like"/>
    <property type="match status" value="1"/>
</dbReference>
<proteinExistence type="inferred from homology"/>
<evidence type="ECO:0000256" key="1">
    <source>
        <dbReference type="ARBA" id="ARBA00004382"/>
    </source>
</evidence>
<feature type="domain" description="PpiC" evidence="15">
    <location>
        <begin position="269"/>
        <end position="386"/>
    </location>
</feature>
<dbReference type="SUPFAM" id="SSF54534">
    <property type="entry name" value="FKBP-like"/>
    <property type="match status" value="1"/>
</dbReference>
<protein>
    <recommendedName>
        <fullName evidence="2">Parvulin-like PPIase</fullName>
    </recommendedName>
    <alternativeName>
        <fullName evidence="9">Peptidyl-prolyl cis-trans isomerase plp</fullName>
    </alternativeName>
    <alternativeName>
        <fullName evidence="12">Periplasmic chaperone PpiD</fullName>
    </alternativeName>
    <alternativeName>
        <fullName evidence="13">Periplasmic folding chaperone</fullName>
    </alternativeName>
    <alternativeName>
        <fullName evidence="10">Rotamase plp</fullName>
    </alternativeName>
</protein>
<dbReference type="GO" id="GO:0003755">
    <property type="term" value="F:peptidyl-prolyl cis-trans isomerase activity"/>
    <property type="evidence" value="ECO:0007669"/>
    <property type="project" value="InterPro"/>
</dbReference>
<evidence type="ECO:0000256" key="6">
    <source>
        <dbReference type="ARBA" id="ARBA00022989"/>
    </source>
</evidence>
<reference evidence="16" key="1">
    <citation type="journal article" date="2014" name="Int. J. Syst. Evol. Microbiol.">
        <title>Complete genome sequence of Corynebacterium casei LMG S-19264T (=DSM 44701T), isolated from a smear-ripened cheese.</title>
        <authorList>
            <consortium name="US DOE Joint Genome Institute (JGI-PGF)"/>
            <person name="Walter F."/>
            <person name="Albersmeier A."/>
            <person name="Kalinowski J."/>
            <person name="Ruckert C."/>
        </authorList>
    </citation>
    <scope>NUCLEOTIDE SEQUENCE</scope>
    <source>
        <strain evidence="16">KCTC 32437</strain>
    </source>
</reference>
<dbReference type="Gene3D" id="3.10.50.40">
    <property type="match status" value="1"/>
</dbReference>
<reference evidence="16" key="2">
    <citation type="submission" date="2020-09" db="EMBL/GenBank/DDBJ databases">
        <authorList>
            <person name="Sun Q."/>
            <person name="Kim S."/>
        </authorList>
    </citation>
    <scope>NUCLEOTIDE SEQUENCE</scope>
    <source>
        <strain evidence="16">KCTC 32437</strain>
    </source>
</reference>
<dbReference type="PANTHER" id="PTHR47529">
    <property type="entry name" value="PEPTIDYL-PROLYL CIS-TRANS ISOMERASE D"/>
    <property type="match status" value="1"/>
</dbReference>
<dbReference type="Proteomes" id="UP000646579">
    <property type="component" value="Unassembled WGS sequence"/>
</dbReference>
<keyword evidence="7 14" id="KW-0472">Membrane</keyword>
<name>A0A918RUX7_9HYPH</name>
<dbReference type="PANTHER" id="PTHR47529:SF1">
    <property type="entry name" value="PERIPLASMIC CHAPERONE PPID"/>
    <property type="match status" value="1"/>
</dbReference>
<evidence type="ECO:0000256" key="10">
    <source>
        <dbReference type="ARBA" id="ARBA00031484"/>
    </source>
</evidence>
<keyword evidence="3" id="KW-1003">Cell membrane</keyword>
<dbReference type="InterPro" id="IPR000297">
    <property type="entry name" value="PPIase_PpiC"/>
</dbReference>
<comment type="similarity">
    <text evidence="11">Belongs to the PpiD chaperone family.</text>
</comment>
<keyword evidence="8" id="KW-0143">Chaperone</keyword>
<comment type="subcellular location">
    <subcellularLocation>
        <location evidence="1">Cell inner membrane</location>
        <topology evidence="1">Single-pass type II membrane protein</topology>
        <orientation evidence="1">Periplasmic side</orientation>
    </subcellularLocation>
</comment>
<organism evidence="16 17">
    <name type="scientific">Devosia pacifica</name>
    <dbReference type="NCBI Taxonomy" id="1335967"/>
    <lineage>
        <taxon>Bacteria</taxon>
        <taxon>Pseudomonadati</taxon>
        <taxon>Pseudomonadota</taxon>
        <taxon>Alphaproteobacteria</taxon>
        <taxon>Hyphomicrobiales</taxon>
        <taxon>Devosiaceae</taxon>
        <taxon>Devosia</taxon>
    </lineage>
</organism>
<dbReference type="InterPro" id="IPR052029">
    <property type="entry name" value="PpiD_chaperone"/>
</dbReference>
<evidence type="ECO:0000256" key="8">
    <source>
        <dbReference type="ARBA" id="ARBA00023186"/>
    </source>
</evidence>
<evidence type="ECO:0000256" key="5">
    <source>
        <dbReference type="ARBA" id="ARBA00022692"/>
    </source>
</evidence>
<dbReference type="AlphaFoldDB" id="A0A918RUX7"/>
<evidence type="ECO:0000256" key="11">
    <source>
        <dbReference type="ARBA" id="ARBA00038408"/>
    </source>
</evidence>
<evidence type="ECO:0000256" key="7">
    <source>
        <dbReference type="ARBA" id="ARBA00023136"/>
    </source>
</evidence>
<dbReference type="Pfam" id="PF13624">
    <property type="entry name" value="SurA_N_3"/>
    <property type="match status" value="1"/>
</dbReference>
<dbReference type="InterPro" id="IPR027304">
    <property type="entry name" value="Trigger_fact/SurA_dom_sf"/>
</dbReference>
<gene>
    <name evidence="16" type="primary">ybaU</name>
    <name evidence="16" type="ORF">GCM10007989_03010</name>
</gene>
<evidence type="ECO:0000313" key="16">
    <source>
        <dbReference type="EMBL" id="GHA12026.1"/>
    </source>
</evidence>
<dbReference type="EMBL" id="BMZE01000001">
    <property type="protein sequence ID" value="GHA12026.1"/>
    <property type="molecule type" value="Genomic_DNA"/>
</dbReference>
<evidence type="ECO:0000256" key="2">
    <source>
        <dbReference type="ARBA" id="ARBA00018370"/>
    </source>
</evidence>
<keyword evidence="4" id="KW-0997">Cell inner membrane</keyword>
<keyword evidence="17" id="KW-1185">Reference proteome</keyword>
<dbReference type="GO" id="GO:0005886">
    <property type="term" value="C:plasma membrane"/>
    <property type="evidence" value="ECO:0007669"/>
    <property type="project" value="UniProtKB-SubCell"/>
</dbReference>
<evidence type="ECO:0000256" key="14">
    <source>
        <dbReference type="SAM" id="Phobius"/>
    </source>
</evidence>
<dbReference type="InterPro" id="IPR046357">
    <property type="entry name" value="PPIase_dom_sf"/>
</dbReference>
<dbReference type="Pfam" id="PF13145">
    <property type="entry name" value="Rotamase_2"/>
    <property type="match status" value="1"/>
</dbReference>
<evidence type="ECO:0000313" key="17">
    <source>
        <dbReference type="Proteomes" id="UP000646579"/>
    </source>
</evidence>
<keyword evidence="5 14" id="KW-0812">Transmembrane</keyword>
<dbReference type="RefSeq" id="WP_189422723.1">
    <property type="nucleotide sequence ID" value="NZ_BMZE01000001.1"/>
</dbReference>
<evidence type="ECO:0000256" key="12">
    <source>
        <dbReference type="ARBA" id="ARBA00040743"/>
    </source>
</evidence>
<feature type="transmembrane region" description="Helical" evidence="14">
    <location>
        <begin position="38"/>
        <end position="57"/>
    </location>
</feature>
<keyword evidence="16" id="KW-0413">Isomerase</keyword>
<sequence length="647" mass="70186">MTLSNIARPIKVQREHLTGTPNMLDSLRDFAKSVPGKILGVFLLIGVAGFGINNVILNFGSNTIARVGGEEITAQEFQRAYNSQINQIANQTGRMPTSQEAINMGLPTLVIQRLSQDAALTDLANQFDLGVSDEQLAEMLRNDPSFAGTLGNFDSQRFEQVLQSSGLTESEYFGLQASAARREQLARALFSDITVPDAAAQILARYVGDQRVVDYFVVDRQSVLPPPEPTDAELQAYLAEHQEEFRTPATRTVQVVSLSPEVIAETIEVSEADIEAEYERSRESRTEPERRTVEQIVLDSEDQAETVRQAAESGQPWDELVAEIGLTPSAVGTRARDQFVDESFAEAAFALEEGGYTVIPGVGGQRAIHVSDVIEGGEVSLEDASDEIADQLALQRARDQYIDVLDQVEESRAAFEPLSDIAAEYNLPMTEIDVSASGTELSGISTIPQEQYPRIANEIFAAERDRLSPSITLGANRNVFFELQAINEPADQSLEDVRAEVTKAYRDQQYEEAIDERVAAIEQRLANGASLSELAIEFNLFAETSQPFTRQGLGGTPIDAQVADAVFAGGADHYGVATSGSGQDVVFQVTNTIAAEDGPGEQLEQAFSEDLRLDVLASFVTGVREAAGLSINQQALQQVIGADSGAQ</sequence>
<dbReference type="Gene3D" id="1.10.4030.10">
    <property type="entry name" value="Porin chaperone SurA, peptide-binding domain"/>
    <property type="match status" value="1"/>
</dbReference>
<evidence type="ECO:0000256" key="3">
    <source>
        <dbReference type="ARBA" id="ARBA00022475"/>
    </source>
</evidence>
<evidence type="ECO:0000256" key="9">
    <source>
        <dbReference type="ARBA" id="ARBA00030642"/>
    </source>
</evidence>
<keyword evidence="6 14" id="KW-1133">Transmembrane helix</keyword>
<comment type="caution">
    <text evidence="16">The sequence shown here is derived from an EMBL/GenBank/DDBJ whole genome shotgun (WGS) entry which is preliminary data.</text>
</comment>
<evidence type="ECO:0000256" key="13">
    <source>
        <dbReference type="ARBA" id="ARBA00042775"/>
    </source>
</evidence>
<evidence type="ECO:0000256" key="4">
    <source>
        <dbReference type="ARBA" id="ARBA00022519"/>
    </source>
</evidence>
<accession>A0A918RUX7</accession>